<dbReference type="AlphaFoldDB" id="A0AA37GHH2"/>
<evidence type="ECO:0000259" key="3">
    <source>
        <dbReference type="PROSITE" id="PS50048"/>
    </source>
</evidence>
<keyword evidence="1" id="KW-0539">Nucleus</keyword>
<dbReference type="GO" id="GO:0045944">
    <property type="term" value="P:positive regulation of transcription by RNA polymerase II"/>
    <property type="evidence" value="ECO:0007669"/>
    <property type="project" value="TreeGrafter"/>
</dbReference>
<dbReference type="PROSITE" id="PS00463">
    <property type="entry name" value="ZN2_CY6_FUNGAL_1"/>
    <property type="match status" value="1"/>
</dbReference>
<gene>
    <name evidence="4" type="ORF">ColLi_03858</name>
</gene>
<dbReference type="InterPro" id="IPR036864">
    <property type="entry name" value="Zn2-C6_fun-type_DNA-bd_sf"/>
</dbReference>
<accession>A0AA37GHH2</accession>
<feature type="domain" description="Zn(2)-C6 fungal-type" evidence="3">
    <location>
        <begin position="46"/>
        <end position="82"/>
    </location>
</feature>
<dbReference type="Proteomes" id="UP001055172">
    <property type="component" value="Unassembled WGS sequence"/>
</dbReference>
<evidence type="ECO:0000313" key="5">
    <source>
        <dbReference type="Proteomes" id="UP001055172"/>
    </source>
</evidence>
<reference evidence="4 5" key="1">
    <citation type="submission" date="2021-07" db="EMBL/GenBank/DDBJ databases">
        <title>Genome data of Colletotrichum spaethianum.</title>
        <authorList>
            <person name="Utami Y.D."/>
            <person name="Hiruma K."/>
        </authorList>
    </citation>
    <scope>NUCLEOTIDE SEQUENCE [LARGE SCALE GENOMIC DNA]</scope>
    <source>
        <strain evidence="4 5">MAFF 242679</strain>
    </source>
</reference>
<comment type="caution">
    <text evidence="4">The sequence shown here is derived from an EMBL/GenBank/DDBJ whole genome shotgun (WGS) entry which is preliminary data.</text>
</comment>
<feature type="compositionally biased region" description="Acidic residues" evidence="2">
    <location>
        <begin position="93"/>
        <end position="104"/>
    </location>
</feature>
<name>A0AA37GHH2_9PEZI</name>
<organism evidence="4 5">
    <name type="scientific">Colletotrichum liriopes</name>
    <dbReference type="NCBI Taxonomy" id="708192"/>
    <lineage>
        <taxon>Eukaryota</taxon>
        <taxon>Fungi</taxon>
        <taxon>Dikarya</taxon>
        <taxon>Ascomycota</taxon>
        <taxon>Pezizomycotina</taxon>
        <taxon>Sordariomycetes</taxon>
        <taxon>Hypocreomycetidae</taxon>
        <taxon>Glomerellales</taxon>
        <taxon>Glomerellaceae</taxon>
        <taxon>Colletotrichum</taxon>
        <taxon>Colletotrichum spaethianum species complex</taxon>
    </lineage>
</organism>
<feature type="region of interest" description="Disordered" evidence="2">
    <location>
        <begin position="207"/>
        <end position="233"/>
    </location>
</feature>
<dbReference type="GO" id="GO:0000981">
    <property type="term" value="F:DNA-binding transcription factor activity, RNA polymerase II-specific"/>
    <property type="evidence" value="ECO:0007669"/>
    <property type="project" value="InterPro"/>
</dbReference>
<dbReference type="InterPro" id="IPR052780">
    <property type="entry name" value="AAA_Catabolism_Regulators"/>
</dbReference>
<proteinExistence type="predicted"/>
<dbReference type="Gene3D" id="4.10.240.10">
    <property type="entry name" value="Zn(2)-C6 fungal-type DNA-binding domain"/>
    <property type="match status" value="1"/>
</dbReference>
<dbReference type="SUPFAM" id="SSF57701">
    <property type="entry name" value="Zn2/Cys6 DNA-binding domain"/>
    <property type="match status" value="1"/>
</dbReference>
<protein>
    <submittedName>
        <fullName evidence="4">Transcriptional activator ARO80</fullName>
    </submittedName>
</protein>
<dbReference type="PROSITE" id="PS50048">
    <property type="entry name" value="ZN2_CY6_FUNGAL_2"/>
    <property type="match status" value="1"/>
</dbReference>
<dbReference type="GO" id="GO:0008270">
    <property type="term" value="F:zinc ion binding"/>
    <property type="evidence" value="ECO:0007669"/>
    <property type="project" value="InterPro"/>
</dbReference>
<evidence type="ECO:0000256" key="2">
    <source>
        <dbReference type="SAM" id="MobiDB-lite"/>
    </source>
</evidence>
<dbReference type="InterPro" id="IPR001138">
    <property type="entry name" value="Zn2Cys6_DnaBD"/>
</dbReference>
<dbReference type="CDD" id="cd00067">
    <property type="entry name" value="GAL4"/>
    <property type="match status" value="1"/>
</dbReference>
<dbReference type="EMBL" id="BPPX01000006">
    <property type="protein sequence ID" value="GJC81020.1"/>
    <property type="molecule type" value="Genomic_DNA"/>
</dbReference>
<evidence type="ECO:0000313" key="4">
    <source>
        <dbReference type="EMBL" id="GJC81020.1"/>
    </source>
</evidence>
<dbReference type="PANTHER" id="PTHR31644:SF2">
    <property type="entry name" value="TRANSCRIPTIONAL ACTIVATOR ARO80-RELATED"/>
    <property type="match status" value="1"/>
</dbReference>
<dbReference type="PANTHER" id="PTHR31644">
    <property type="entry name" value="TRANSCRIPTIONAL ACTIVATOR ARO80-RELATED"/>
    <property type="match status" value="1"/>
</dbReference>
<feature type="compositionally biased region" description="Low complexity" evidence="2">
    <location>
        <begin position="7"/>
        <end position="38"/>
    </location>
</feature>
<dbReference type="GO" id="GO:0009074">
    <property type="term" value="P:aromatic amino acid family catabolic process"/>
    <property type="evidence" value="ECO:0007669"/>
    <property type="project" value="TreeGrafter"/>
</dbReference>
<dbReference type="GO" id="GO:0005634">
    <property type="term" value="C:nucleus"/>
    <property type="evidence" value="ECO:0007669"/>
    <property type="project" value="TreeGrafter"/>
</dbReference>
<evidence type="ECO:0000256" key="1">
    <source>
        <dbReference type="ARBA" id="ARBA00023242"/>
    </source>
</evidence>
<feature type="compositionally biased region" description="Low complexity" evidence="2">
    <location>
        <begin position="211"/>
        <end position="222"/>
    </location>
</feature>
<dbReference type="Pfam" id="PF00172">
    <property type="entry name" value="Zn_clus"/>
    <property type="match status" value="1"/>
</dbReference>
<keyword evidence="5" id="KW-1185">Reference proteome</keyword>
<feature type="region of interest" description="Disordered" evidence="2">
    <location>
        <begin position="1"/>
        <end position="38"/>
    </location>
</feature>
<dbReference type="FunFam" id="4.10.240.10:FF:000012">
    <property type="entry name" value="C6 transcription factor"/>
    <property type="match status" value="1"/>
</dbReference>
<feature type="region of interest" description="Disordered" evidence="2">
    <location>
        <begin position="85"/>
        <end position="104"/>
    </location>
</feature>
<sequence>MAHYAVPPASNLSPTTSNTPSTAAAASAQAQSGEAGAPQHKRVYQACIPCRRRKVRCDLGSVDNPHDPPCVRCRRESKECFFSATRRKRKTEDGEDPDAEDVDDYTIRNGRKRVHVSGSPPVAIDRRLYSEVPLTPGAPLAGINLCVARPTPAPPRQRGDYVMDDEPNAQLENREAQDLMRPGVYGPHDALDLLYKAATDRSVQLSQAQDAAAYHPPAYSPATNNHKRHESVASVPAIPQQPLIVTPGATMKPLVNSRPSVPIKLEPQPIDPELTRRDLSGEPGYQDAIKAWGRFRFVRAGWFSAQEAIDYIDYYYEYLSPLTPISPPTFRNPASHITLLTEEPILTITLLTISSRYRKIPGTGGHCRSHAIHEQLWTYLRGMIERCLWGQEAFGVGSRRWPERHLFQMTRRVAQPPGEE</sequence>
<feature type="region of interest" description="Disordered" evidence="2">
    <location>
        <begin position="260"/>
        <end position="279"/>
    </location>
</feature>
<dbReference type="SMART" id="SM00066">
    <property type="entry name" value="GAL4"/>
    <property type="match status" value="1"/>
</dbReference>